<name>A0A068RM25_9FUNG</name>
<dbReference type="Pfam" id="PF00501">
    <property type="entry name" value="AMP-binding"/>
    <property type="match status" value="1"/>
</dbReference>
<evidence type="ECO:0000256" key="2">
    <source>
        <dbReference type="ARBA" id="ARBA00022598"/>
    </source>
</evidence>
<gene>
    <name evidence="4" type="ORF">LCOR_01724.1</name>
</gene>
<keyword evidence="2" id="KW-0436">Ligase</keyword>
<dbReference type="GO" id="GO:0016405">
    <property type="term" value="F:CoA-ligase activity"/>
    <property type="evidence" value="ECO:0007669"/>
    <property type="project" value="TreeGrafter"/>
</dbReference>
<dbReference type="Gene3D" id="3.40.50.12780">
    <property type="entry name" value="N-terminal domain of ligase-like"/>
    <property type="match status" value="1"/>
</dbReference>
<accession>A0A068RM25</accession>
<organism evidence="4 5">
    <name type="scientific">Lichtheimia corymbifera JMRC:FSU:9682</name>
    <dbReference type="NCBI Taxonomy" id="1263082"/>
    <lineage>
        <taxon>Eukaryota</taxon>
        <taxon>Fungi</taxon>
        <taxon>Fungi incertae sedis</taxon>
        <taxon>Mucoromycota</taxon>
        <taxon>Mucoromycotina</taxon>
        <taxon>Mucoromycetes</taxon>
        <taxon>Mucorales</taxon>
        <taxon>Lichtheimiaceae</taxon>
        <taxon>Lichtheimia</taxon>
    </lineage>
</organism>
<dbReference type="InterPro" id="IPR000873">
    <property type="entry name" value="AMP-dep_synth/lig_dom"/>
</dbReference>
<reference evidence="4" key="1">
    <citation type="submission" date="2013-08" db="EMBL/GenBank/DDBJ databases">
        <title>Gene expansion shapes genome architecture in the human pathogen Lichtheimia corymbifera: an evolutionary genomics analysis in the ancient terrestrial Mucorales (Mucoromycotina).</title>
        <authorList>
            <person name="Schwartze V.U."/>
            <person name="Winter S."/>
            <person name="Shelest E."/>
            <person name="Marcet-Houben M."/>
            <person name="Horn F."/>
            <person name="Wehner S."/>
            <person name="Hoffmann K."/>
            <person name="Riege K."/>
            <person name="Sammeth M."/>
            <person name="Nowrousian M."/>
            <person name="Valiante V."/>
            <person name="Linde J."/>
            <person name="Jacobsen I.D."/>
            <person name="Marz M."/>
            <person name="Brakhage A.A."/>
            <person name="Gabaldon T."/>
            <person name="Bocker S."/>
            <person name="Voigt K."/>
        </authorList>
    </citation>
    <scope>NUCLEOTIDE SEQUENCE [LARGE SCALE GENOMIC DNA]</scope>
    <source>
        <strain evidence="4">FSU 9682</strain>
    </source>
</reference>
<dbReference type="SUPFAM" id="SSF56801">
    <property type="entry name" value="Acetyl-CoA synthetase-like"/>
    <property type="match status" value="1"/>
</dbReference>
<dbReference type="PROSITE" id="PS00455">
    <property type="entry name" value="AMP_BINDING"/>
    <property type="match status" value="1"/>
</dbReference>
<evidence type="ECO:0000256" key="1">
    <source>
        <dbReference type="ARBA" id="ARBA00006432"/>
    </source>
</evidence>
<dbReference type="GO" id="GO:0019748">
    <property type="term" value="P:secondary metabolic process"/>
    <property type="evidence" value="ECO:0007669"/>
    <property type="project" value="TreeGrafter"/>
</dbReference>
<dbReference type="Proteomes" id="UP000027586">
    <property type="component" value="Unassembled WGS sequence"/>
</dbReference>
<dbReference type="PANTHER" id="PTHR24096">
    <property type="entry name" value="LONG-CHAIN-FATTY-ACID--COA LIGASE"/>
    <property type="match status" value="1"/>
</dbReference>
<protein>
    <recommendedName>
        <fullName evidence="3">AMP-dependent synthetase/ligase domain-containing protein</fullName>
    </recommendedName>
</protein>
<dbReference type="InterPro" id="IPR042099">
    <property type="entry name" value="ANL_N_sf"/>
</dbReference>
<dbReference type="AlphaFoldDB" id="A0A068RM25"/>
<dbReference type="STRING" id="1263082.A0A068RM25"/>
<dbReference type="PANTHER" id="PTHR24096:SF149">
    <property type="entry name" value="AMP-BINDING DOMAIN-CONTAINING PROTEIN-RELATED"/>
    <property type="match status" value="1"/>
</dbReference>
<dbReference type="VEuPathDB" id="FungiDB:LCOR_01724.1"/>
<dbReference type="InterPro" id="IPR020845">
    <property type="entry name" value="AMP-binding_CS"/>
</dbReference>
<keyword evidence="5" id="KW-1185">Reference proteome</keyword>
<comment type="caution">
    <text evidence="4">The sequence shown here is derived from an EMBL/GenBank/DDBJ whole genome shotgun (WGS) entry which is preliminary data.</text>
</comment>
<evidence type="ECO:0000259" key="3">
    <source>
        <dbReference type="Pfam" id="PF00501"/>
    </source>
</evidence>
<evidence type="ECO:0000313" key="4">
    <source>
        <dbReference type="EMBL" id="CDH50001.1"/>
    </source>
</evidence>
<dbReference type="OrthoDB" id="10253869at2759"/>
<dbReference type="EMBL" id="CBTN010000005">
    <property type="protein sequence ID" value="CDH50001.1"/>
    <property type="molecule type" value="Genomic_DNA"/>
</dbReference>
<evidence type="ECO:0000313" key="5">
    <source>
        <dbReference type="Proteomes" id="UP000027586"/>
    </source>
</evidence>
<feature type="domain" description="AMP-dependent synthetase/ligase" evidence="3">
    <location>
        <begin position="41"/>
        <end position="203"/>
    </location>
</feature>
<sequence>MLSADIPPDAQTSIIYKELFESSDARYVKDDEPLILNAMKPDDFQTFGELKRKVRSLAMALRREPFNLQEGDVVVVCIPEDVESPTVMYGVAVAGCAACIVRPGVSLDEVQGVFESVSPKAVVVHPDTLSTVIAVWDSGKPDIPMLSISAKDQSLEGIPLHFLSDYIQDDVEDCLPKVDPETPAFLLQTSGTTGTPKRVNLTQVYYYF</sequence>
<proteinExistence type="inferred from homology"/>
<comment type="similarity">
    <text evidence="1">Belongs to the ATP-dependent AMP-binding enzyme family.</text>
</comment>